<protein>
    <submittedName>
        <fullName evidence="1">Uncharacterized protein</fullName>
    </submittedName>
</protein>
<name>M5WB96_PRUPE</name>
<evidence type="ECO:0000313" key="2">
    <source>
        <dbReference type="Proteomes" id="UP000006882"/>
    </source>
</evidence>
<organism evidence="1 2">
    <name type="scientific">Prunus persica</name>
    <name type="common">Peach</name>
    <name type="synonym">Amygdalus persica</name>
    <dbReference type="NCBI Taxonomy" id="3760"/>
    <lineage>
        <taxon>Eukaryota</taxon>
        <taxon>Viridiplantae</taxon>
        <taxon>Streptophyta</taxon>
        <taxon>Embryophyta</taxon>
        <taxon>Tracheophyta</taxon>
        <taxon>Spermatophyta</taxon>
        <taxon>Magnoliopsida</taxon>
        <taxon>eudicotyledons</taxon>
        <taxon>Gunneridae</taxon>
        <taxon>Pentapetalae</taxon>
        <taxon>rosids</taxon>
        <taxon>fabids</taxon>
        <taxon>Rosales</taxon>
        <taxon>Rosaceae</taxon>
        <taxon>Amygdaloideae</taxon>
        <taxon>Amygdaleae</taxon>
        <taxon>Prunus</taxon>
    </lineage>
</organism>
<sequence>MDIFIYNFSFLFGPLSLGRPGLNFLDSGQPLMGFFIFQTRVPSRVEPGYPWAKYARSLLYFHLSKCLVFLF</sequence>
<gene>
    <name evidence="1" type="ORF">PRUPE_5G086400</name>
</gene>
<dbReference type="EMBL" id="CM007655">
    <property type="protein sequence ID" value="ONI06874.1"/>
    <property type="molecule type" value="Genomic_DNA"/>
</dbReference>
<evidence type="ECO:0000313" key="1">
    <source>
        <dbReference type="EMBL" id="ONI06874.1"/>
    </source>
</evidence>
<accession>M5WB96</accession>
<dbReference type="AlphaFoldDB" id="M5WB96"/>
<reference evidence="1 2" key="1">
    <citation type="journal article" date="2013" name="Nat. Genet.">
        <title>The high-quality draft genome of peach (Prunus persica) identifies unique patterns of genetic diversity, domestication and genome evolution.</title>
        <authorList>
            <consortium name="International Peach Genome Initiative"/>
            <person name="Verde I."/>
            <person name="Abbott A.G."/>
            <person name="Scalabrin S."/>
            <person name="Jung S."/>
            <person name="Shu S."/>
            <person name="Marroni F."/>
            <person name="Zhebentyayeva T."/>
            <person name="Dettori M.T."/>
            <person name="Grimwood J."/>
            <person name="Cattonaro F."/>
            <person name="Zuccolo A."/>
            <person name="Rossini L."/>
            <person name="Jenkins J."/>
            <person name="Vendramin E."/>
            <person name="Meisel L.A."/>
            <person name="Decroocq V."/>
            <person name="Sosinski B."/>
            <person name="Prochnik S."/>
            <person name="Mitros T."/>
            <person name="Policriti A."/>
            <person name="Cipriani G."/>
            <person name="Dondini L."/>
            <person name="Ficklin S."/>
            <person name="Goodstein D.M."/>
            <person name="Xuan P."/>
            <person name="Del Fabbro C."/>
            <person name="Aramini V."/>
            <person name="Copetti D."/>
            <person name="Gonzalez S."/>
            <person name="Horner D.S."/>
            <person name="Falchi R."/>
            <person name="Lucas S."/>
            <person name="Mica E."/>
            <person name="Maldonado J."/>
            <person name="Lazzari B."/>
            <person name="Bielenberg D."/>
            <person name="Pirona R."/>
            <person name="Miculan M."/>
            <person name="Barakat A."/>
            <person name="Testolin R."/>
            <person name="Stella A."/>
            <person name="Tartarini S."/>
            <person name="Tonutti P."/>
            <person name="Arus P."/>
            <person name="Orellana A."/>
            <person name="Wells C."/>
            <person name="Main D."/>
            <person name="Vizzotto G."/>
            <person name="Silva H."/>
            <person name="Salamini F."/>
            <person name="Schmutz J."/>
            <person name="Morgante M."/>
            <person name="Rokhsar D.S."/>
        </authorList>
    </citation>
    <scope>NUCLEOTIDE SEQUENCE [LARGE SCALE GENOMIC DNA]</scope>
    <source>
        <strain evidence="2">cv. Nemared</strain>
    </source>
</reference>
<dbReference type="Gramene" id="ONI06874">
    <property type="protein sequence ID" value="ONI06874"/>
    <property type="gene ID" value="PRUPE_5G086400"/>
</dbReference>
<keyword evidence="2" id="KW-1185">Reference proteome</keyword>
<dbReference type="HOGENOM" id="CLU_2744802_0_0_1"/>
<proteinExistence type="predicted"/>
<dbReference type="Proteomes" id="UP000006882">
    <property type="component" value="Chromosome G5"/>
</dbReference>